<feature type="transmembrane region" description="Helical" evidence="9">
    <location>
        <begin position="12"/>
        <end position="34"/>
    </location>
</feature>
<feature type="transmembrane region" description="Helical" evidence="9">
    <location>
        <begin position="197"/>
        <end position="213"/>
    </location>
</feature>
<feature type="transmembrane region" description="Helical" evidence="9">
    <location>
        <begin position="54"/>
        <end position="71"/>
    </location>
</feature>
<keyword evidence="7" id="KW-0902">Two-component regulatory system</keyword>
<dbReference type="SUPFAM" id="SSF55874">
    <property type="entry name" value="ATPase domain of HSP90 chaperone/DNA topoisomerase II/histidine kinase"/>
    <property type="match status" value="1"/>
</dbReference>
<comment type="subcellular location">
    <subcellularLocation>
        <location evidence="1">Cell membrane</location>
        <topology evidence="1">Multi-pass membrane protein</topology>
    </subcellularLocation>
</comment>
<dbReference type="InterPro" id="IPR050482">
    <property type="entry name" value="Sensor_HK_TwoCompSys"/>
</dbReference>
<accession>A0ABP5KU74</accession>
<evidence type="ECO:0000256" key="1">
    <source>
        <dbReference type="ARBA" id="ARBA00004651"/>
    </source>
</evidence>
<evidence type="ECO:0000259" key="10">
    <source>
        <dbReference type="PROSITE" id="PS50109"/>
    </source>
</evidence>
<dbReference type="PANTHER" id="PTHR24421">
    <property type="entry name" value="NITRATE/NITRITE SENSOR PROTEIN NARX-RELATED"/>
    <property type="match status" value="1"/>
</dbReference>
<feature type="transmembrane region" description="Helical" evidence="9">
    <location>
        <begin position="253"/>
        <end position="271"/>
    </location>
</feature>
<sequence>MTTEAEAAAPPVNLAWAYRAGAAALLSGFAWAVLALTHLDRPEIAVTLSQDGPVMLLALGFVLAGLFILAHRSGFGLGRLLLSSGLLLCASRLLLIVLGVVHAGPSAAYVGMALRLVSASVFYFVTLGLPLWLPDGRLPGGWGRLLWLAVLLWCITQAVEQRLTVPAFYGVPNPLLHSGLAGLGRTLSGALESRIDTINPLVVLGGFAVAAVRRRRSPGARPEQVLLLSVYLFWTVLTYIGTVTGLAGWPLTIVVYVAALGWTGVLCYAFARDRSRLLDRETRRVLTAFVLTTALIVGYLTLALVVRGVLPAAGTADAQLLAAGALAIGVLFGPTARWAMHAVDRMYYGNRARPYQVVRALAERLSKAVNPADAPALLCDTAVHALDLPGARLMITTRTGLRELASVGTPGPGCAGFPLTYEGAVIGELQAPPRSGQPALDPQDQEVLAFLADQVAPAIALLRAYEDLQSSRRQIVLAREEERRRLRFDLHDGIGPALSGLRLQVDTARSGVAEGSPQQASLKAASEGIGRAITELRRITDGLAPAALGSEGLAGALRQLASGLDGRALRINLDLDPDPLPALPAAVEVAVYRISGEALNNVLRHSGATSVRLSLRVRAEEVTVEAHDDGAGFPAHETAAGLGLRSMAERAEELGGRFSAANDVRGAIVRAVFPLGVPVDGRDRPAAE</sequence>
<dbReference type="InterPro" id="IPR029016">
    <property type="entry name" value="GAF-like_dom_sf"/>
</dbReference>
<reference evidence="12" key="1">
    <citation type="journal article" date="2019" name="Int. J. Syst. Evol. Microbiol.">
        <title>The Global Catalogue of Microorganisms (GCM) 10K type strain sequencing project: providing services to taxonomists for standard genome sequencing and annotation.</title>
        <authorList>
            <consortium name="The Broad Institute Genomics Platform"/>
            <consortium name="The Broad Institute Genome Sequencing Center for Infectious Disease"/>
            <person name="Wu L."/>
            <person name="Ma J."/>
        </authorList>
    </citation>
    <scope>NUCLEOTIDE SEQUENCE [LARGE SCALE GENOMIC DNA]</scope>
    <source>
        <strain evidence="12">JCM 14560</strain>
    </source>
</reference>
<dbReference type="InterPro" id="IPR005467">
    <property type="entry name" value="His_kinase_dom"/>
</dbReference>
<dbReference type="InterPro" id="IPR011712">
    <property type="entry name" value="Sig_transdc_His_kin_sub3_dim/P"/>
</dbReference>
<protein>
    <recommendedName>
        <fullName evidence="10">Histidine kinase domain-containing protein</fullName>
    </recommendedName>
</protein>
<keyword evidence="2" id="KW-1003">Cell membrane</keyword>
<proteinExistence type="predicted"/>
<dbReference type="PANTHER" id="PTHR24421:SF37">
    <property type="entry name" value="SENSOR HISTIDINE KINASE NARS"/>
    <property type="match status" value="1"/>
</dbReference>
<dbReference type="Gene3D" id="3.30.450.40">
    <property type="match status" value="1"/>
</dbReference>
<dbReference type="InterPro" id="IPR003594">
    <property type="entry name" value="HATPase_dom"/>
</dbReference>
<feature type="transmembrane region" description="Helical" evidence="9">
    <location>
        <begin position="107"/>
        <end position="133"/>
    </location>
</feature>
<feature type="transmembrane region" description="Helical" evidence="9">
    <location>
        <begin position="80"/>
        <end position="101"/>
    </location>
</feature>
<dbReference type="Pfam" id="PF02518">
    <property type="entry name" value="HATPase_c"/>
    <property type="match status" value="1"/>
</dbReference>
<keyword evidence="3" id="KW-0808">Transferase</keyword>
<keyword evidence="5" id="KW-0418">Kinase</keyword>
<dbReference type="InterPro" id="IPR036890">
    <property type="entry name" value="HATPase_C_sf"/>
</dbReference>
<dbReference type="Proteomes" id="UP001422759">
    <property type="component" value="Unassembled WGS sequence"/>
</dbReference>
<keyword evidence="6 9" id="KW-1133">Transmembrane helix</keyword>
<evidence type="ECO:0000256" key="5">
    <source>
        <dbReference type="ARBA" id="ARBA00022777"/>
    </source>
</evidence>
<name>A0ABP5KU74_9ACTN</name>
<feature type="transmembrane region" description="Helical" evidence="9">
    <location>
        <begin position="318"/>
        <end position="336"/>
    </location>
</feature>
<dbReference type="Gene3D" id="1.20.5.1930">
    <property type="match status" value="1"/>
</dbReference>
<keyword evidence="8 9" id="KW-0472">Membrane</keyword>
<dbReference type="RefSeq" id="WP_344461855.1">
    <property type="nucleotide sequence ID" value="NZ_BAAANT010000005.1"/>
</dbReference>
<evidence type="ECO:0000256" key="2">
    <source>
        <dbReference type="ARBA" id="ARBA00022475"/>
    </source>
</evidence>
<evidence type="ECO:0000256" key="7">
    <source>
        <dbReference type="ARBA" id="ARBA00023012"/>
    </source>
</evidence>
<evidence type="ECO:0000313" key="12">
    <source>
        <dbReference type="Proteomes" id="UP001422759"/>
    </source>
</evidence>
<dbReference type="EMBL" id="BAAANT010000005">
    <property type="protein sequence ID" value="GAA2135458.1"/>
    <property type="molecule type" value="Genomic_DNA"/>
</dbReference>
<dbReference type="Gene3D" id="3.30.565.10">
    <property type="entry name" value="Histidine kinase-like ATPase, C-terminal domain"/>
    <property type="match status" value="1"/>
</dbReference>
<feature type="transmembrane region" description="Helical" evidence="9">
    <location>
        <begin position="145"/>
        <end position="169"/>
    </location>
</feature>
<comment type="caution">
    <text evidence="11">The sequence shown here is derived from an EMBL/GenBank/DDBJ whole genome shotgun (WGS) entry which is preliminary data.</text>
</comment>
<keyword evidence="12" id="KW-1185">Reference proteome</keyword>
<organism evidence="11 12">
    <name type="scientific">Kitasatospora kazusensis</name>
    <dbReference type="NCBI Taxonomy" id="407974"/>
    <lineage>
        <taxon>Bacteria</taxon>
        <taxon>Bacillati</taxon>
        <taxon>Actinomycetota</taxon>
        <taxon>Actinomycetes</taxon>
        <taxon>Kitasatosporales</taxon>
        <taxon>Streptomycetaceae</taxon>
        <taxon>Kitasatospora</taxon>
    </lineage>
</organism>
<evidence type="ECO:0000256" key="9">
    <source>
        <dbReference type="SAM" id="Phobius"/>
    </source>
</evidence>
<keyword evidence="4 9" id="KW-0812">Transmembrane</keyword>
<feature type="transmembrane region" description="Helical" evidence="9">
    <location>
        <begin position="225"/>
        <end position="247"/>
    </location>
</feature>
<evidence type="ECO:0000256" key="3">
    <source>
        <dbReference type="ARBA" id="ARBA00022679"/>
    </source>
</evidence>
<gene>
    <name evidence="11" type="ORF">GCM10009760_14050</name>
</gene>
<dbReference type="SUPFAM" id="SSF55781">
    <property type="entry name" value="GAF domain-like"/>
    <property type="match status" value="1"/>
</dbReference>
<evidence type="ECO:0000256" key="6">
    <source>
        <dbReference type="ARBA" id="ARBA00022989"/>
    </source>
</evidence>
<evidence type="ECO:0000256" key="8">
    <source>
        <dbReference type="ARBA" id="ARBA00023136"/>
    </source>
</evidence>
<evidence type="ECO:0000256" key="4">
    <source>
        <dbReference type="ARBA" id="ARBA00022692"/>
    </source>
</evidence>
<feature type="domain" description="Histidine kinase" evidence="10">
    <location>
        <begin position="489"/>
        <end position="677"/>
    </location>
</feature>
<dbReference type="CDD" id="cd16917">
    <property type="entry name" value="HATPase_UhpB-NarQ-NarX-like"/>
    <property type="match status" value="1"/>
</dbReference>
<feature type="transmembrane region" description="Helical" evidence="9">
    <location>
        <begin position="283"/>
        <end position="306"/>
    </location>
</feature>
<dbReference type="Pfam" id="PF07730">
    <property type="entry name" value="HisKA_3"/>
    <property type="match status" value="1"/>
</dbReference>
<dbReference type="PROSITE" id="PS50109">
    <property type="entry name" value="HIS_KIN"/>
    <property type="match status" value="1"/>
</dbReference>
<evidence type="ECO:0000313" key="11">
    <source>
        <dbReference type="EMBL" id="GAA2135458.1"/>
    </source>
</evidence>
<dbReference type="SMART" id="SM00387">
    <property type="entry name" value="HATPase_c"/>
    <property type="match status" value="1"/>
</dbReference>